<feature type="transmembrane region" description="Helical" evidence="7">
    <location>
        <begin position="143"/>
        <end position="163"/>
    </location>
</feature>
<dbReference type="GO" id="GO:0004497">
    <property type="term" value="F:monooxygenase activity"/>
    <property type="evidence" value="ECO:0007669"/>
    <property type="project" value="UniProtKB-ARBA"/>
</dbReference>
<dbReference type="PANTHER" id="PTHR21496:SF0">
    <property type="entry name" value="RIESKE DOMAIN-CONTAINING PROTEIN"/>
    <property type="match status" value="1"/>
</dbReference>
<dbReference type="GO" id="GO:0016705">
    <property type="term" value="F:oxidoreductase activity, acting on paired donors, with incorporation or reduction of molecular oxygen"/>
    <property type="evidence" value="ECO:0007669"/>
    <property type="project" value="UniProtKB-ARBA"/>
</dbReference>
<dbReference type="GO" id="GO:0046872">
    <property type="term" value="F:metal ion binding"/>
    <property type="evidence" value="ECO:0007669"/>
    <property type="project" value="UniProtKB-KW"/>
</dbReference>
<evidence type="ECO:0000313" key="9">
    <source>
        <dbReference type="EMBL" id="CAA9345696.1"/>
    </source>
</evidence>
<dbReference type="InterPro" id="IPR036922">
    <property type="entry name" value="Rieske_2Fe-2S_sf"/>
</dbReference>
<dbReference type="Gene3D" id="2.102.10.10">
    <property type="entry name" value="Rieske [2Fe-2S] iron-sulphur domain"/>
    <property type="match status" value="1"/>
</dbReference>
<reference evidence="9" key="1">
    <citation type="submission" date="2020-02" db="EMBL/GenBank/DDBJ databases">
        <authorList>
            <person name="Meier V. D."/>
        </authorList>
    </citation>
    <scope>NUCLEOTIDE SEQUENCE</scope>
    <source>
        <strain evidence="9">AVDCRST_MAG07</strain>
    </source>
</reference>
<dbReference type="AlphaFoldDB" id="A0A6J4M0P5"/>
<keyword evidence="7" id="KW-1133">Transmembrane helix</keyword>
<feature type="transmembrane region" description="Helical" evidence="7">
    <location>
        <begin position="80"/>
        <end position="99"/>
    </location>
</feature>
<dbReference type="InterPro" id="IPR017941">
    <property type="entry name" value="Rieske_2Fe-2S"/>
</dbReference>
<keyword evidence="7" id="KW-0812">Transmembrane</keyword>
<evidence type="ECO:0000256" key="6">
    <source>
        <dbReference type="ARBA" id="ARBA00038001"/>
    </source>
</evidence>
<comment type="cofactor">
    <cofactor evidence="5">
        <name>[2Fe-2S] cluster</name>
        <dbReference type="ChEBI" id="CHEBI:190135"/>
    </cofactor>
</comment>
<keyword evidence="4" id="KW-0411">Iron-sulfur</keyword>
<accession>A0A6J4M0P5</accession>
<evidence type="ECO:0000256" key="4">
    <source>
        <dbReference type="ARBA" id="ARBA00023014"/>
    </source>
</evidence>
<proteinExistence type="inferred from homology"/>
<keyword evidence="2" id="KW-0479">Metal-binding</keyword>
<feature type="transmembrane region" description="Helical" evidence="7">
    <location>
        <begin position="49"/>
        <end position="68"/>
    </location>
</feature>
<protein>
    <submittedName>
        <fullName evidence="9">Ferredoxin, 2Fe-2S</fullName>
    </submittedName>
</protein>
<feature type="non-terminal residue" evidence="9">
    <location>
        <position position="278"/>
    </location>
</feature>
<dbReference type="SUPFAM" id="SSF50022">
    <property type="entry name" value="ISP domain"/>
    <property type="match status" value="1"/>
</dbReference>
<dbReference type="PANTHER" id="PTHR21496">
    <property type="entry name" value="FERREDOXIN-RELATED"/>
    <property type="match status" value="1"/>
</dbReference>
<evidence type="ECO:0000259" key="8">
    <source>
        <dbReference type="PROSITE" id="PS51296"/>
    </source>
</evidence>
<name>A0A6J4M0P5_9ACTN</name>
<dbReference type="Pfam" id="PF09990">
    <property type="entry name" value="DUF2231"/>
    <property type="match status" value="1"/>
</dbReference>
<organism evidence="9">
    <name type="scientific">uncultured Frankineae bacterium</name>
    <dbReference type="NCBI Taxonomy" id="437475"/>
    <lineage>
        <taxon>Bacteria</taxon>
        <taxon>Bacillati</taxon>
        <taxon>Actinomycetota</taxon>
        <taxon>Actinomycetes</taxon>
        <taxon>Frankiales</taxon>
        <taxon>environmental samples</taxon>
    </lineage>
</organism>
<feature type="domain" description="Rieske" evidence="8">
    <location>
        <begin position="183"/>
        <end position="278"/>
    </location>
</feature>
<evidence type="ECO:0000256" key="3">
    <source>
        <dbReference type="ARBA" id="ARBA00023004"/>
    </source>
</evidence>
<sequence>MLLSALVGRLERAQALDPAVDAASGVMNRVLPRGRFKDLLHGTWLGHPVHPLAVALPIGLWSGALLLDLTGGDRASARRLVGAGVLAAVPTAASGWADWSELGVAKRPKRVGLVHAGANALTIFAFAGSWLARRDDDAAGRGLALAGAAGLTVGGYLGGHLAYSQAVGVNRNADEVAKPREWTDACAADDLVEGTPLRVEVSGQAVVLVRSGAALSAIGATCSHWGGPLDEGRLVDGCIECPWHASRFRLSDGSVAQGPATAAQRAYDVRTAGERLEV</sequence>
<keyword evidence="1" id="KW-0001">2Fe-2S</keyword>
<dbReference type="PROSITE" id="PS51296">
    <property type="entry name" value="RIESKE"/>
    <property type="match status" value="1"/>
</dbReference>
<evidence type="ECO:0000256" key="7">
    <source>
        <dbReference type="SAM" id="Phobius"/>
    </source>
</evidence>
<evidence type="ECO:0000256" key="1">
    <source>
        <dbReference type="ARBA" id="ARBA00022714"/>
    </source>
</evidence>
<keyword evidence="7" id="KW-0472">Membrane</keyword>
<comment type="similarity">
    <text evidence="6">Belongs to the bacterial ring-hydroxylating dioxygenase ferredoxin component family.</text>
</comment>
<evidence type="ECO:0000256" key="5">
    <source>
        <dbReference type="ARBA" id="ARBA00034078"/>
    </source>
</evidence>
<dbReference type="EMBL" id="CADCUB010000127">
    <property type="protein sequence ID" value="CAA9345696.1"/>
    <property type="molecule type" value="Genomic_DNA"/>
</dbReference>
<feature type="transmembrane region" description="Helical" evidence="7">
    <location>
        <begin position="111"/>
        <end position="131"/>
    </location>
</feature>
<dbReference type="GO" id="GO:0051537">
    <property type="term" value="F:2 iron, 2 sulfur cluster binding"/>
    <property type="evidence" value="ECO:0007669"/>
    <property type="project" value="UniProtKB-KW"/>
</dbReference>
<dbReference type="InterPro" id="IPR019251">
    <property type="entry name" value="DUF2231_TM"/>
</dbReference>
<gene>
    <name evidence="9" type="ORF">AVDCRST_MAG07-2623</name>
</gene>
<keyword evidence="3" id="KW-0408">Iron</keyword>
<evidence type="ECO:0000256" key="2">
    <source>
        <dbReference type="ARBA" id="ARBA00022723"/>
    </source>
</evidence>
<dbReference type="Pfam" id="PF00355">
    <property type="entry name" value="Rieske"/>
    <property type="match status" value="1"/>
</dbReference>